<protein>
    <submittedName>
        <fullName evidence="8">Uncharacterized protein LOC112468927</fullName>
    </submittedName>
</protein>
<dbReference type="OrthoDB" id="6105938at2759"/>
<keyword evidence="5" id="KW-0812">Transmembrane</keyword>
<dbReference type="SUPFAM" id="SSF57850">
    <property type="entry name" value="RING/U-box"/>
    <property type="match status" value="1"/>
</dbReference>
<organism evidence="7 8">
    <name type="scientific">Temnothorax curvispinosus</name>
    <dbReference type="NCBI Taxonomy" id="300111"/>
    <lineage>
        <taxon>Eukaryota</taxon>
        <taxon>Metazoa</taxon>
        <taxon>Ecdysozoa</taxon>
        <taxon>Arthropoda</taxon>
        <taxon>Hexapoda</taxon>
        <taxon>Insecta</taxon>
        <taxon>Pterygota</taxon>
        <taxon>Neoptera</taxon>
        <taxon>Endopterygota</taxon>
        <taxon>Hymenoptera</taxon>
        <taxon>Apocrita</taxon>
        <taxon>Aculeata</taxon>
        <taxon>Formicoidea</taxon>
        <taxon>Formicidae</taxon>
        <taxon>Myrmicinae</taxon>
        <taxon>Temnothorax</taxon>
    </lineage>
</organism>
<dbReference type="GeneID" id="112468927"/>
<keyword evidence="1" id="KW-0479">Metal-binding</keyword>
<sequence>MFLCEGSDLLRQNVIRILFQKTAVSVVQFASVVYFASIVFAIVVLPTNMSCYNFPKSVIEECAAFKNNCCLVPNCGFIHKYKYCYKYQNTTCSDNKCPFLHCTSVEQLRYETTGKETEQLKREVGRTLQNSSICGKFKNGDCTLPKCRLRHVKYDVAPLECTICTEIINVEHLGAGDCGHIFCANCAMRCLINDEYENFVETRCPICRKSVPYKKLS</sequence>
<evidence type="ECO:0000256" key="1">
    <source>
        <dbReference type="ARBA" id="ARBA00022723"/>
    </source>
</evidence>
<evidence type="ECO:0000313" key="7">
    <source>
        <dbReference type="Proteomes" id="UP000504618"/>
    </source>
</evidence>
<dbReference type="PROSITE" id="PS00518">
    <property type="entry name" value="ZF_RING_1"/>
    <property type="match status" value="1"/>
</dbReference>
<name>A0A6J1RIF7_9HYME</name>
<evidence type="ECO:0000259" key="6">
    <source>
        <dbReference type="PROSITE" id="PS50089"/>
    </source>
</evidence>
<dbReference type="SMART" id="SM00184">
    <property type="entry name" value="RING"/>
    <property type="match status" value="1"/>
</dbReference>
<dbReference type="RefSeq" id="XP_024894113.1">
    <property type="nucleotide sequence ID" value="XM_025038345.1"/>
</dbReference>
<dbReference type="GO" id="GO:0008270">
    <property type="term" value="F:zinc ion binding"/>
    <property type="evidence" value="ECO:0007669"/>
    <property type="project" value="UniProtKB-KW"/>
</dbReference>
<keyword evidence="5" id="KW-1133">Transmembrane helix</keyword>
<evidence type="ECO:0000256" key="3">
    <source>
        <dbReference type="ARBA" id="ARBA00022833"/>
    </source>
</evidence>
<dbReference type="Proteomes" id="UP000504618">
    <property type="component" value="Unplaced"/>
</dbReference>
<feature type="transmembrane region" description="Helical" evidence="5">
    <location>
        <begin position="26"/>
        <end position="45"/>
    </location>
</feature>
<dbReference type="InterPro" id="IPR013083">
    <property type="entry name" value="Znf_RING/FYVE/PHD"/>
</dbReference>
<dbReference type="InterPro" id="IPR017907">
    <property type="entry name" value="Znf_RING_CS"/>
</dbReference>
<evidence type="ECO:0000313" key="8">
    <source>
        <dbReference type="RefSeq" id="XP_024894113.1"/>
    </source>
</evidence>
<gene>
    <name evidence="8" type="primary">LOC112468927</name>
</gene>
<evidence type="ECO:0000256" key="4">
    <source>
        <dbReference type="PROSITE-ProRule" id="PRU00175"/>
    </source>
</evidence>
<keyword evidence="7" id="KW-1185">Reference proteome</keyword>
<feature type="domain" description="RING-type" evidence="6">
    <location>
        <begin position="161"/>
        <end position="208"/>
    </location>
</feature>
<accession>A0A6J1RIF7</accession>
<keyword evidence="5" id="KW-0472">Membrane</keyword>
<dbReference type="PROSITE" id="PS50089">
    <property type="entry name" value="ZF_RING_2"/>
    <property type="match status" value="1"/>
</dbReference>
<keyword evidence="2 4" id="KW-0863">Zinc-finger</keyword>
<evidence type="ECO:0000256" key="2">
    <source>
        <dbReference type="ARBA" id="ARBA00022771"/>
    </source>
</evidence>
<dbReference type="InterPro" id="IPR001841">
    <property type="entry name" value="Znf_RING"/>
</dbReference>
<reference evidence="8" key="1">
    <citation type="submission" date="2025-08" db="UniProtKB">
        <authorList>
            <consortium name="RefSeq"/>
        </authorList>
    </citation>
    <scope>IDENTIFICATION</scope>
    <source>
        <tissue evidence="8">Whole body</tissue>
    </source>
</reference>
<proteinExistence type="predicted"/>
<evidence type="ECO:0000256" key="5">
    <source>
        <dbReference type="SAM" id="Phobius"/>
    </source>
</evidence>
<keyword evidence="3" id="KW-0862">Zinc</keyword>
<dbReference type="AlphaFoldDB" id="A0A6J1RIF7"/>
<dbReference type="Gene3D" id="3.30.40.10">
    <property type="entry name" value="Zinc/RING finger domain, C3HC4 (zinc finger)"/>
    <property type="match status" value="1"/>
</dbReference>